<evidence type="ECO:0000256" key="1">
    <source>
        <dbReference type="SAM" id="MobiDB-lite"/>
    </source>
</evidence>
<dbReference type="OrthoDB" id="3247165at2759"/>
<sequence>MQYAACTDEDIAFLRTRIVEPRHRASTLEDSVDICDVAIITRFNKTKDCINDEASQRFAAERGLQLHDFCSIDKLASSSKPGKKQKDKIPGKKASKGPCYVSQADQEMLWSCSPHTNTKKVPAKLSLCVGMPVIIRYNEATELCITRGQDALVVGWNASEGPYGRQVLETLFVKLVNPPKEVNIPDLPTNVVPLSRMMITTKCCLRSDCEITIQCQQVAVAPNFAITDYTSQGKTHDINVIDIADSDTHFSIYTCLSQSSTAAGTFIIRDFDDKVIMSGLEEKGWLRQEFRELNMLDEITHLQYEDLLPNNIFGPLRNPTLRAYHLWRKGKPEDKGWHSELRYSPREKVIAEEERDGTWDLSINASTLAKGIVDSRKRKKKTENVLLMPKKVLKISTPEQRNLQENSPHGLIWDPVNYSCAYDSVFTVLYNIWLSAPDDWSCRFDDISPYMSKLANELKKSIENQQMIENARDAMRVQFQQNIPDHFPTGHCYTSINYLCEYLLNVERQCGSISLICDNDNCQYSSQLVSFGEYMRIFPNSNHLQSPDLQNLSTFFGWEHANIHTVTKHICPLCCDCGLSQNLKTSVVMQRMPYIIFWMFHRQELNVLSSDCDYVFRLHGIIYSGQGHFVSRIIDDQGTIWFHDGITTGSHCKKEKRMEEIPHQEWLNTCRMMGEEKPAIIMVYNR</sequence>
<feature type="region of interest" description="Disordered" evidence="1">
    <location>
        <begin position="77"/>
        <end position="97"/>
    </location>
</feature>
<dbReference type="EMBL" id="JADNYJ010000058">
    <property type="protein sequence ID" value="KAF8896912.1"/>
    <property type="molecule type" value="Genomic_DNA"/>
</dbReference>
<protein>
    <submittedName>
        <fullName evidence="2">Uncharacterized protein</fullName>
    </submittedName>
</protein>
<evidence type="ECO:0000313" key="3">
    <source>
        <dbReference type="Proteomes" id="UP000724874"/>
    </source>
</evidence>
<dbReference type="Proteomes" id="UP000724874">
    <property type="component" value="Unassembled WGS sequence"/>
</dbReference>
<accession>A0A9P5NMT0</accession>
<keyword evidence="3" id="KW-1185">Reference proteome</keyword>
<evidence type="ECO:0000313" key="2">
    <source>
        <dbReference type="EMBL" id="KAF8896912.1"/>
    </source>
</evidence>
<proteinExistence type="predicted"/>
<name>A0A9P5NMT0_GYMJU</name>
<reference evidence="2" key="1">
    <citation type="submission" date="2020-11" db="EMBL/GenBank/DDBJ databases">
        <authorList>
            <consortium name="DOE Joint Genome Institute"/>
            <person name="Ahrendt S."/>
            <person name="Riley R."/>
            <person name="Andreopoulos W."/>
            <person name="LaButti K."/>
            <person name="Pangilinan J."/>
            <person name="Ruiz-duenas F.J."/>
            <person name="Barrasa J.M."/>
            <person name="Sanchez-Garcia M."/>
            <person name="Camarero S."/>
            <person name="Miyauchi S."/>
            <person name="Serrano A."/>
            <person name="Linde D."/>
            <person name="Babiker R."/>
            <person name="Drula E."/>
            <person name="Ayuso-Fernandez I."/>
            <person name="Pacheco R."/>
            <person name="Padilla G."/>
            <person name="Ferreira P."/>
            <person name="Barriuso J."/>
            <person name="Kellner H."/>
            <person name="Castanera R."/>
            <person name="Alfaro M."/>
            <person name="Ramirez L."/>
            <person name="Pisabarro A.G."/>
            <person name="Kuo A."/>
            <person name="Tritt A."/>
            <person name="Lipzen A."/>
            <person name="He G."/>
            <person name="Yan M."/>
            <person name="Ng V."/>
            <person name="Cullen D."/>
            <person name="Martin F."/>
            <person name="Rosso M.-N."/>
            <person name="Henrissat B."/>
            <person name="Hibbett D."/>
            <person name="Martinez A.T."/>
            <person name="Grigoriev I.V."/>
        </authorList>
    </citation>
    <scope>NUCLEOTIDE SEQUENCE</scope>
    <source>
        <strain evidence="2">AH 44721</strain>
    </source>
</reference>
<comment type="caution">
    <text evidence="2">The sequence shown here is derived from an EMBL/GenBank/DDBJ whole genome shotgun (WGS) entry which is preliminary data.</text>
</comment>
<dbReference type="AlphaFoldDB" id="A0A9P5NMT0"/>
<gene>
    <name evidence="2" type="ORF">CPB84DRAFT_1681957</name>
</gene>
<feature type="compositionally biased region" description="Basic residues" evidence="1">
    <location>
        <begin position="81"/>
        <end position="95"/>
    </location>
</feature>
<organism evidence="2 3">
    <name type="scientific">Gymnopilus junonius</name>
    <name type="common">Spectacular rustgill mushroom</name>
    <name type="synonym">Gymnopilus spectabilis subsp. junonius</name>
    <dbReference type="NCBI Taxonomy" id="109634"/>
    <lineage>
        <taxon>Eukaryota</taxon>
        <taxon>Fungi</taxon>
        <taxon>Dikarya</taxon>
        <taxon>Basidiomycota</taxon>
        <taxon>Agaricomycotina</taxon>
        <taxon>Agaricomycetes</taxon>
        <taxon>Agaricomycetidae</taxon>
        <taxon>Agaricales</taxon>
        <taxon>Agaricineae</taxon>
        <taxon>Hymenogastraceae</taxon>
        <taxon>Gymnopilus</taxon>
    </lineage>
</organism>